<dbReference type="Gene3D" id="3.70.10.10">
    <property type="match status" value="2"/>
</dbReference>
<evidence type="ECO:0000313" key="2">
    <source>
        <dbReference type="Ensembl" id="ENSCPGP00000006734.1"/>
    </source>
</evidence>
<evidence type="ECO:0000256" key="1">
    <source>
        <dbReference type="SAM" id="MobiDB-lite"/>
    </source>
</evidence>
<dbReference type="Ensembl" id="ENSCPGT00000007403.1">
    <property type="protein sequence ID" value="ENSCPGP00000006734.1"/>
    <property type="gene ID" value="ENSCPGG00000004822.1"/>
</dbReference>
<evidence type="ECO:0000313" key="3">
    <source>
        <dbReference type="Proteomes" id="UP000694419"/>
    </source>
</evidence>
<dbReference type="PANTHER" id="PTHR15237">
    <property type="entry name" value="DNA REPAIR PROTEIN RAD9"/>
    <property type="match status" value="1"/>
</dbReference>
<sequence length="268" mass="27554">MSCTWSPPRMGYGDTGGGGKLAGSCGGAICAPLHPHCGGRQAVPAPPPPALCVCHPPPKLSLRAVNSSRSAFASFLFAPLFFQRYEAGGSPPDSQLFRCKVLMKVRETPSSKFSLGFGGGGVWGGEPGRVTVPPPPPNPCVCPPPPKSLPRKSFLGVFRSLPSLEKTVGKCLILLKPRASRLVVQLHCKYGECAGGGGHGGHTHGVALPPCPAEPLAVPARCHQDPQPGLPGVREAAGCIRHPALRQQPPRPGTGAGGGRGPLPPNAG</sequence>
<dbReference type="InterPro" id="IPR007268">
    <property type="entry name" value="Rad9/Ddc1"/>
</dbReference>
<dbReference type="Proteomes" id="UP000694419">
    <property type="component" value="Unplaced"/>
</dbReference>
<accession>A0A8C3JCL4</accession>
<dbReference type="GO" id="GO:0006281">
    <property type="term" value="P:DNA repair"/>
    <property type="evidence" value="ECO:0007669"/>
    <property type="project" value="TreeGrafter"/>
</dbReference>
<dbReference type="GO" id="GO:0071479">
    <property type="term" value="P:cellular response to ionizing radiation"/>
    <property type="evidence" value="ECO:0007669"/>
    <property type="project" value="TreeGrafter"/>
</dbReference>
<reference evidence="2" key="2">
    <citation type="submission" date="2025-09" db="UniProtKB">
        <authorList>
            <consortium name="Ensembl"/>
        </authorList>
    </citation>
    <scope>IDENTIFICATION</scope>
</reference>
<dbReference type="PANTHER" id="PTHR15237:SF1">
    <property type="entry name" value="CELL CYCLE CHECKPOINT CONTROL PROTEIN RAD9A"/>
    <property type="match status" value="1"/>
</dbReference>
<dbReference type="Pfam" id="PF04139">
    <property type="entry name" value="Rad9"/>
    <property type="match status" value="1"/>
</dbReference>
<dbReference type="AlphaFoldDB" id="A0A8C3JCL4"/>
<feature type="region of interest" description="Disordered" evidence="1">
    <location>
        <begin position="233"/>
        <end position="268"/>
    </location>
</feature>
<protein>
    <submittedName>
        <fullName evidence="2">Uncharacterized protein</fullName>
    </submittedName>
</protein>
<keyword evidence="3" id="KW-1185">Reference proteome</keyword>
<organism evidence="2 3">
    <name type="scientific">Calidris pygmaea</name>
    <name type="common">Spoon-billed sandpiper</name>
    <dbReference type="NCBI Taxonomy" id="425635"/>
    <lineage>
        <taxon>Eukaryota</taxon>
        <taxon>Metazoa</taxon>
        <taxon>Chordata</taxon>
        <taxon>Craniata</taxon>
        <taxon>Vertebrata</taxon>
        <taxon>Euteleostomi</taxon>
        <taxon>Archelosauria</taxon>
        <taxon>Archosauria</taxon>
        <taxon>Dinosauria</taxon>
        <taxon>Saurischia</taxon>
        <taxon>Theropoda</taxon>
        <taxon>Coelurosauria</taxon>
        <taxon>Aves</taxon>
        <taxon>Neognathae</taxon>
        <taxon>Neoaves</taxon>
        <taxon>Charadriiformes</taxon>
        <taxon>Scolopacidae</taxon>
        <taxon>Calidris</taxon>
    </lineage>
</organism>
<dbReference type="GO" id="GO:0000076">
    <property type="term" value="P:DNA replication checkpoint signaling"/>
    <property type="evidence" value="ECO:0007669"/>
    <property type="project" value="TreeGrafter"/>
</dbReference>
<name>A0A8C3JCL4_9CHAR</name>
<dbReference type="GO" id="GO:0030896">
    <property type="term" value="C:checkpoint clamp complex"/>
    <property type="evidence" value="ECO:0007669"/>
    <property type="project" value="InterPro"/>
</dbReference>
<reference evidence="2" key="1">
    <citation type="submission" date="2025-08" db="UniProtKB">
        <authorList>
            <consortium name="Ensembl"/>
        </authorList>
    </citation>
    <scope>IDENTIFICATION</scope>
</reference>
<proteinExistence type="predicted"/>
<dbReference type="GO" id="GO:0031573">
    <property type="term" value="P:mitotic intra-S DNA damage checkpoint signaling"/>
    <property type="evidence" value="ECO:0007669"/>
    <property type="project" value="TreeGrafter"/>
</dbReference>